<dbReference type="EMBL" id="LJQT01000498">
    <property type="protein sequence ID" value="KPX78580.1"/>
    <property type="molecule type" value="Genomic_DNA"/>
</dbReference>
<dbReference type="Pfam" id="PF13007">
    <property type="entry name" value="LZ_Tnp_IS66"/>
    <property type="match status" value="1"/>
</dbReference>
<proteinExistence type="predicted"/>
<evidence type="ECO:0000259" key="4">
    <source>
        <dbReference type="Pfam" id="PF13817"/>
    </source>
</evidence>
<feature type="domain" description="Transposase IS66 zinc-finger binding" evidence="2">
    <location>
        <begin position="122"/>
        <end position="164"/>
    </location>
</feature>
<keyword evidence="6" id="KW-1185">Reference proteome</keyword>
<dbReference type="InterPro" id="IPR024474">
    <property type="entry name" value="Znf_dom_IS66"/>
</dbReference>
<evidence type="ECO:0000313" key="5">
    <source>
        <dbReference type="EMBL" id="KPX78580.1"/>
    </source>
</evidence>
<feature type="domain" description="Transposase IS66 central" evidence="1">
    <location>
        <begin position="178"/>
        <end position="459"/>
    </location>
</feature>
<dbReference type="RefSeq" id="WP_044345724.1">
    <property type="nucleotide sequence ID" value="NZ_JYHE01000219.1"/>
</dbReference>
<dbReference type="InterPro" id="IPR039552">
    <property type="entry name" value="IS66_C"/>
</dbReference>
<accession>A0A0P9V3G6</accession>
<evidence type="ECO:0000259" key="1">
    <source>
        <dbReference type="Pfam" id="PF03050"/>
    </source>
</evidence>
<dbReference type="Pfam" id="PF13817">
    <property type="entry name" value="DDE_Tnp_IS66_C"/>
    <property type="match status" value="1"/>
</dbReference>
<sequence length="508" mass="56999">MTSTPNLDQMTPDQLRALAAQLLSKVDTMGRKIHRDETIIEQLTHEIAILKRHKFAKRSEQISPAQGSLLDDLLNTDLEAIEAELKALHPAPAQTEPHQQPKRAPLPPQFPRTVIHHEPVNTQCSCGCQLQRIGEDVSEKLDYTPGVFTVEQHVRGKWACRQCETLIQAPVPAQVIDKGIPTAGLLAHVMVAKFADHLPLYRQEKIFGRAGLAIPRSTLAQWVGQTGVQLQPLVDALREAVLAQQVVHADETPVQMLAPGEKKTHRAYVWAYCTTPFSALKAVVYYFSPSRAGEHARNFLGTWSGKLVCDDFAGYKAGFEQGITEIGCMAHARRKFFDLHVANKSQLAEQALHSIGGLYEVERQAKDMSDEDRWRLRQEMAVPIAEKLHEWMIAQRALVPEGSATAKALDYSLKRWVALTRYLDDGAVPIDNNWCENQIRPWALGRSNWMFAGSLRSGKRAAAIMSLIQSARLNGHDPYAYLKDVLTRLPTQRASQVEELLPHRWQPI</sequence>
<organism evidence="5 6">
    <name type="scientific">Pseudomonas meliae</name>
    <dbReference type="NCBI Taxonomy" id="86176"/>
    <lineage>
        <taxon>Bacteria</taxon>
        <taxon>Pseudomonadati</taxon>
        <taxon>Pseudomonadota</taxon>
        <taxon>Gammaproteobacteria</taxon>
        <taxon>Pseudomonadales</taxon>
        <taxon>Pseudomonadaceae</taxon>
        <taxon>Pseudomonas</taxon>
    </lineage>
</organism>
<feature type="domain" description="Transposase IS66 C-terminal" evidence="4">
    <location>
        <begin position="466"/>
        <end position="503"/>
    </location>
</feature>
<name>A0A0P9V3G6_9PSED</name>
<gene>
    <name evidence="5" type="ORF">ALO64_200116</name>
</gene>
<dbReference type="Pfam" id="PF13005">
    <property type="entry name" value="zf-IS66"/>
    <property type="match status" value="1"/>
</dbReference>
<dbReference type="Proteomes" id="UP000050455">
    <property type="component" value="Unassembled WGS sequence"/>
</dbReference>
<evidence type="ECO:0008006" key="7">
    <source>
        <dbReference type="Google" id="ProtNLM"/>
    </source>
</evidence>
<dbReference type="PANTHER" id="PTHR33678:SF1">
    <property type="entry name" value="BLL1576 PROTEIN"/>
    <property type="match status" value="1"/>
</dbReference>
<evidence type="ECO:0000259" key="3">
    <source>
        <dbReference type="Pfam" id="PF13007"/>
    </source>
</evidence>
<dbReference type="AlphaFoldDB" id="A0A0P9V3G6"/>
<dbReference type="PATRIC" id="fig|86176.4.peg.488"/>
<evidence type="ECO:0000313" key="6">
    <source>
        <dbReference type="Proteomes" id="UP000050455"/>
    </source>
</evidence>
<feature type="domain" description="Transposase TnpC homeodomain" evidence="3">
    <location>
        <begin position="42"/>
        <end position="115"/>
    </location>
</feature>
<dbReference type="InterPro" id="IPR052344">
    <property type="entry name" value="Transposase-related"/>
</dbReference>
<dbReference type="Pfam" id="PF03050">
    <property type="entry name" value="DDE_Tnp_IS66"/>
    <property type="match status" value="1"/>
</dbReference>
<dbReference type="PANTHER" id="PTHR33678">
    <property type="entry name" value="BLL1576 PROTEIN"/>
    <property type="match status" value="1"/>
</dbReference>
<reference evidence="5 6" key="1">
    <citation type="submission" date="2015-09" db="EMBL/GenBank/DDBJ databases">
        <title>Genome announcement of multiple Pseudomonas syringae strains.</title>
        <authorList>
            <person name="Thakur S."/>
            <person name="Wang P.W."/>
            <person name="Gong Y."/>
            <person name="Weir B.S."/>
            <person name="Guttman D.S."/>
        </authorList>
    </citation>
    <scope>NUCLEOTIDE SEQUENCE [LARGE SCALE GENOMIC DNA]</scope>
    <source>
        <strain evidence="5 6">ICMP6289</strain>
    </source>
</reference>
<dbReference type="InterPro" id="IPR024463">
    <property type="entry name" value="Transposase_TnpC_homeodom"/>
</dbReference>
<comment type="caution">
    <text evidence="5">The sequence shown here is derived from an EMBL/GenBank/DDBJ whole genome shotgun (WGS) entry which is preliminary data.</text>
</comment>
<dbReference type="InterPro" id="IPR004291">
    <property type="entry name" value="Transposase_IS66_central"/>
</dbReference>
<protein>
    <recommendedName>
        <fullName evidence="7">Transposase</fullName>
    </recommendedName>
</protein>
<dbReference type="NCBIfam" id="NF033517">
    <property type="entry name" value="transpos_IS66"/>
    <property type="match status" value="1"/>
</dbReference>
<evidence type="ECO:0000259" key="2">
    <source>
        <dbReference type="Pfam" id="PF13005"/>
    </source>
</evidence>